<dbReference type="RefSeq" id="WP_271732691.1">
    <property type="nucleotide sequence ID" value="NZ_JANQDP010000098.1"/>
</dbReference>
<comment type="caution">
    <text evidence="1">The sequence shown here is derived from an EMBL/GenBank/DDBJ whole genome shotgun (WGS) entry which is preliminary data.</text>
</comment>
<dbReference type="Proteomes" id="UP001212499">
    <property type="component" value="Unassembled WGS sequence"/>
</dbReference>
<evidence type="ECO:0000313" key="1">
    <source>
        <dbReference type="EMBL" id="MDB9539736.1"/>
    </source>
</evidence>
<organism evidence="1 2">
    <name type="scientific">Anabaenopsis arnoldii</name>
    <dbReference type="NCBI Taxonomy" id="2152938"/>
    <lineage>
        <taxon>Bacteria</taxon>
        <taxon>Bacillati</taxon>
        <taxon>Cyanobacteriota</taxon>
        <taxon>Cyanophyceae</taxon>
        <taxon>Nostocales</taxon>
        <taxon>Nodulariaceae</taxon>
        <taxon>Anabaenopsis</taxon>
    </lineage>
</organism>
<protein>
    <submittedName>
        <fullName evidence="1">Uncharacterized protein</fullName>
    </submittedName>
</protein>
<name>A0ABT5ATI7_9CYAN</name>
<dbReference type="EMBL" id="JAQMUH010000096">
    <property type="protein sequence ID" value="MDB9539736.1"/>
    <property type="molecule type" value="Genomic_DNA"/>
</dbReference>
<sequence length="63" mass="7193">MKLSDYPKSKGINYQTAWRMWKRGELKATQLPTGTVIVDVQKTFEGVVIYTRVSTAENKSNLD</sequence>
<reference evidence="1 2" key="1">
    <citation type="submission" date="2023-01" db="EMBL/GenBank/DDBJ databases">
        <title>Genomes from the Australian National Cyanobacteria Reference Collection.</title>
        <authorList>
            <person name="Willis A."/>
            <person name="Lee E.M.F."/>
        </authorList>
    </citation>
    <scope>NUCLEOTIDE SEQUENCE [LARGE SCALE GENOMIC DNA]</scope>
    <source>
        <strain evidence="1 2">CS-1033</strain>
    </source>
</reference>
<proteinExistence type="predicted"/>
<evidence type="ECO:0000313" key="2">
    <source>
        <dbReference type="Proteomes" id="UP001212499"/>
    </source>
</evidence>
<keyword evidence="2" id="KW-1185">Reference proteome</keyword>
<accession>A0ABT5ATI7</accession>
<gene>
    <name evidence="1" type="ORF">PN457_08715</name>
</gene>